<dbReference type="eggNOG" id="arCOG02791">
    <property type="taxonomic scope" value="Archaea"/>
</dbReference>
<dbReference type="PATRIC" id="fig|1324957.4.peg.432"/>
<keyword evidence="4" id="KW-0106">Calcium</keyword>
<evidence type="ECO:0000256" key="4">
    <source>
        <dbReference type="ARBA" id="ARBA00022837"/>
    </source>
</evidence>
<dbReference type="SUPFAM" id="SSF53649">
    <property type="entry name" value="Alkaline phosphatase-like"/>
    <property type="match status" value="1"/>
</dbReference>
<evidence type="ECO:0000256" key="3">
    <source>
        <dbReference type="ARBA" id="ARBA00022801"/>
    </source>
</evidence>
<comment type="caution">
    <text evidence="7">The sequence shown here is derived from an EMBL/GenBank/DDBJ whole genome shotgun (WGS) entry which is preliminary data.</text>
</comment>
<dbReference type="PANTHER" id="PTHR42693">
    <property type="entry name" value="ARYLSULFATASE FAMILY MEMBER"/>
    <property type="match status" value="1"/>
</dbReference>
<dbReference type="Gene3D" id="3.30.1120.10">
    <property type="match status" value="1"/>
</dbReference>
<evidence type="ECO:0000313" key="7">
    <source>
        <dbReference type="EMBL" id="ESP89747.1"/>
    </source>
</evidence>
<dbReference type="GO" id="GO:0046872">
    <property type="term" value="F:metal ion binding"/>
    <property type="evidence" value="ECO:0007669"/>
    <property type="project" value="UniProtKB-KW"/>
</dbReference>
<evidence type="ECO:0000256" key="1">
    <source>
        <dbReference type="ARBA" id="ARBA00008779"/>
    </source>
</evidence>
<dbReference type="InterPro" id="IPR017850">
    <property type="entry name" value="Alkaline_phosphatase_core_sf"/>
</dbReference>
<feature type="compositionally biased region" description="Polar residues" evidence="5">
    <location>
        <begin position="1"/>
        <end position="17"/>
    </location>
</feature>
<dbReference type="InterPro" id="IPR050738">
    <property type="entry name" value="Sulfatase"/>
</dbReference>
<sequence length="586" mass="65626">MTNGTPETADQTSSRPSTGGRERPNVLLVLVDDLGYSDLGCYGGEIATPNVDRLAESGARFDEFHVQPRCSPTRASLLTGHTNHRLGFDVLTGDDELRRNHVFLPELLGENGYRTYLSGKWHLGSTANFGASDVPRDPRVRGFDHAYRFTGYAESPWDPDTRLLSHTPDTYRLLSDAVEERTYERASDPGEYEPGETFYQTDAITDYALDFLEHDRNRDEAEGRRPFFMYLAYGAPHFPLAAPQSLVDEYVSEYEAGWDAVRSERLRRMIERGIVPSDVVLPPRSDVPAREGWEWESHRIRAWDSLSEERQTDLVRRMAVFAAMVEMVDRNVGRVLDELEEHDRLENTLVLFMSDNGACYEWHEFGHSADDGPRSGDALRNMGTPASDRGLKYGAGWANVGSTPYRLYKHFGHEGGIRSPLVVHWEGLDDDLREGTVGGVGCSRDVTPTILDLLDVDLPDTWTAENGETYAVDGFDETTESLRDLLVDGDSPGDRDVAWEHEGNVAYRSGSWKLVGKNFEGTDGKPAHEWELYDLSSDPTESDDLADARPDRVRELAGRWTAWADRNDVPVPDAVTVPSGSDDGVE</sequence>
<dbReference type="OrthoDB" id="3164at2157"/>
<accession>V4J2X3</accession>
<dbReference type="STRING" id="1324957.K933_02141"/>
<feature type="region of interest" description="Disordered" evidence="5">
    <location>
        <begin position="1"/>
        <end position="24"/>
    </location>
</feature>
<keyword evidence="2" id="KW-0479">Metal-binding</keyword>
<reference evidence="7 8" key="1">
    <citation type="journal article" date="2013" name="Genome Announc.">
        <title>Draft Genome Sequence of 'Candidatus Halobonum tyrrellensis' Strain G22, Isolated from the Hypersaline Waters of Lake Tyrrell, Australia.</title>
        <authorList>
            <person name="Ugalde J.A."/>
            <person name="Narasingarao P."/>
            <person name="Kuo S."/>
            <person name="Podell S."/>
            <person name="Allen E.E."/>
        </authorList>
    </citation>
    <scope>NUCLEOTIDE SEQUENCE [LARGE SCALE GENOMIC DNA]</scope>
    <source>
        <strain evidence="7 8">G22</strain>
    </source>
</reference>
<name>V4J2X3_9EURY</name>
<gene>
    <name evidence="7" type="ORF">K933_02141</name>
</gene>
<dbReference type="PANTHER" id="PTHR42693:SF53">
    <property type="entry name" value="ENDO-4-O-SULFATASE"/>
    <property type="match status" value="1"/>
</dbReference>
<organism evidence="7 8">
    <name type="scientific">Candidatus Halobonum tyrrellensis G22</name>
    <dbReference type="NCBI Taxonomy" id="1324957"/>
    <lineage>
        <taxon>Archaea</taxon>
        <taxon>Methanobacteriati</taxon>
        <taxon>Methanobacteriota</taxon>
        <taxon>Stenosarchaea group</taxon>
        <taxon>Halobacteria</taxon>
        <taxon>Halobacteriales</taxon>
        <taxon>Haloferacaceae</taxon>
        <taxon>Candidatus Halobonum</taxon>
    </lineage>
</organism>
<evidence type="ECO:0000259" key="6">
    <source>
        <dbReference type="Pfam" id="PF00884"/>
    </source>
</evidence>
<dbReference type="GO" id="GO:0004065">
    <property type="term" value="F:arylsulfatase activity"/>
    <property type="evidence" value="ECO:0007669"/>
    <property type="project" value="TreeGrafter"/>
</dbReference>
<dbReference type="Pfam" id="PF00884">
    <property type="entry name" value="Sulfatase"/>
    <property type="match status" value="1"/>
</dbReference>
<dbReference type="RefSeq" id="WP_023393022.1">
    <property type="nucleotide sequence ID" value="NZ_ASGZ01000005.1"/>
</dbReference>
<feature type="domain" description="Sulfatase N-terminal" evidence="6">
    <location>
        <begin position="24"/>
        <end position="456"/>
    </location>
</feature>
<dbReference type="PROSITE" id="PS00149">
    <property type="entry name" value="SULFATASE_2"/>
    <property type="match status" value="1"/>
</dbReference>
<comment type="similarity">
    <text evidence="1">Belongs to the sulfatase family.</text>
</comment>
<dbReference type="EMBL" id="ASGZ01000005">
    <property type="protein sequence ID" value="ESP89747.1"/>
    <property type="molecule type" value="Genomic_DNA"/>
</dbReference>
<evidence type="ECO:0000256" key="5">
    <source>
        <dbReference type="SAM" id="MobiDB-lite"/>
    </source>
</evidence>
<keyword evidence="3" id="KW-0378">Hydrolase</keyword>
<proteinExistence type="inferred from homology"/>
<evidence type="ECO:0000313" key="8">
    <source>
        <dbReference type="Proteomes" id="UP000017840"/>
    </source>
</evidence>
<dbReference type="CDD" id="cd16025">
    <property type="entry name" value="PAS_like"/>
    <property type="match status" value="1"/>
</dbReference>
<keyword evidence="8" id="KW-1185">Reference proteome</keyword>
<protein>
    <submittedName>
        <fullName evidence="7">Arylsulfatase A</fullName>
    </submittedName>
</protein>
<evidence type="ECO:0000256" key="2">
    <source>
        <dbReference type="ARBA" id="ARBA00022723"/>
    </source>
</evidence>
<dbReference type="Gene3D" id="3.40.720.10">
    <property type="entry name" value="Alkaline Phosphatase, subunit A"/>
    <property type="match status" value="1"/>
</dbReference>
<dbReference type="Proteomes" id="UP000017840">
    <property type="component" value="Unassembled WGS sequence"/>
</dbReference>
<feature type="region of interest" description="Disordered" evidence="5">
    <location>
        <begin position="567"/>
        <end position="586"/>
    </location>
</feature>
<dbReference type="InterPro" id="IPR024607">
    <property type="entry name" value="Sulfatase_CS"/>
</dbReference>
<dbReference type="InterPro" id="IPR000917">
    <property type="entry name" value="Sulfatase_N"/>
</dbReference>
<dbReference type="AlphaFoldDB" id="V4J2X3"/>